<dbReference type="Proteomes" id="UP000770717">
    <property type="component" value="Unassembled WGS sequence"/>
</dbReference>
<name>A0A8J6FU47_ELECQ</name>
<evidence type="ECO:0000313" key="1">
    <source>
        <dbReference type="EMBL" id="KAG9493546.1"/>
    </source>
</evidence>
<evidence type="ECO:0000313" key="2">
    <source>
        <dbReference type="Proteomes" id="UP000770717"/>
    </source>
</evidence>
<organism evidence="1 2">
    <name type="scientific">Eleutherodactylus coqui</name>
    <name type="common">Puerto Rican coqui</name>
    <dbReference type="NCBI Taxonomy" id="57060"/>
    <lineage>
        <taxon>Eukaryota</taxon>
        <taxon>Metazoa</taxon>
        <taxon>Chordata</taxon>
        <taxon>Craniata</taxon>
        <taxon>Vertebrata</taxon>
        <taxon>Euteleostomi</taxon>
        <taxon>Amphibia</taxon>
        <taxon>Batrachia</taxon>
        <taxon>Anura</taxon>
        <taxon>Neobatrachia</taxon>
        <taxon>Hyloidea</taxon>
        <taxon>Eleutherodactylidae</taxon>
        <taxon>Eleutherodactylinae</taxon>
        <taxon>Eleutherodactylus</taxon>
        <taxon>Eleutherodactylus</taxon>
    </lineage>
</organism>
<keyword evidence="2" id="KW-1185">Reference proteome</keyword>
<dbReference type="EMBL" id="WNTK01000001">
    <property type="protein sequence ID" value="KAG9493546.1"/>
    <property type="molecule type" value="Genomic_DNA"/>
</dbReference>
<comment type="caution">
    <text evidence="1">The sequence shown here is derived from an EMBL/GenBank/DDBJ whole genome shotgun (WGS) entry which is preliminary data.</text>
</comment>
<gene>
    <name evidence="1" type="ORF">GDO78_001444</name>
</gene>
<reference evidence="1" key="1">
    <citation type="thesis" date="2020" institute="ProQuest LLC" country="789 East Eisenhower Parkway, Ann Arbor, MI, USA">
        <title>Comparative Genomics and Chromosome Evolution.</title>
        <authorList>
            <person name="Mudd A.B."/>
        </authorList>
    </citation>
    <scope>NUCLEOTIDE SEQUENCE</scope>
    <source>
        <strain evidence="1">HN-11 Male</strain>
        <tissue evidence="1">Kidney and liver</tissue>
    </source>
</reference>
<protein>
    <submittedName>
        <fullName evidence="1">Uncharacterized protein</fullName>
    </submittedName>
</protein>
<proteinExistence type="predicted"/>
<dbReference type="AlphaFoldDB" id="A0A8J6FU47"/>
<sequence>MVNYPLTSILPLQVYGFYPAVLCQYTSAVNKCKPLMFSCSSCIFTGVAAELNAFNVIHCKIRVPKNIIHSSTAVHLLTTLNTHLY</sequence>
<accession>A0A8J6FU47</accession>